<evidence type="ECO:0000259" key="1">
    <source>
        <dbReference type="Pfam" id="PF13482"/>
    </source>
</evidence>
<dbReference type="Gene3D" id="3.30.420.10">
    <property type="entry name" value="Ribonuclease H-like superfamily/Ribonuclease H"/>
    <property type="match status" value="1"/>
</dbReference>
<reference evidence="2" key="1">
    <citation type="journal article" date="2015" name="Nature">
        <title>Complex archaea that bridge the gap between prokaryotes and eukaryotes.</title>
        <authorList>
            <person name="Spang A."/>
            <person name="Saw J.H."/>
            <person name="Jorgensen S.L."/>
            <person name="Zaremba-Niedzwiedzka K."/>
            <person name="Martijn J."/>
            <person name="Lind A.E."/>
            <person name="van Eijk R."/>
            <person name="Schleper C."/>
            <person name="Guy L."/>
            <person name="Ettema T.J."/>
        </authorList>
    </citation>
    <scope>NUCLEOTIDE SEQUENCE</scope>
</reference>
<name>A0A0F9KVP2_9ZZZZ</name>
<organism evidence="2">
    <name type="scientific">marine sediment metagenome</name>
    <dbReference type="NCBI Taxonomy" id="412755"/>
    <lineage>
        <taxon>unclassified sequences</taxon>
        <taxon>metagenomes</taxon>
        <taxon>ecological metagenomes</taxon>
    </lineage>
</organism>
<feature type="domain" description="YprB ribonuclease H-like" evidence="1">
    <location>
        <begin position="7"/>
        <end position="154"/>
    </location>
</feature>
<proteinExistence type="predicted"/>
<dbReference type="InterPro" id="IPR036397">
    <property type="entry name" value="RNaseH_sf"/>
</dbReference>
<evidence type="ECO:0000313" key="2">
    <source>
        <dbReference type="EMBL" id="KKM85813.1"/>
    </source>
</evidence>
<dbReference type="GO" id="GO:0003676">
    <property type="term" value="F:nucleic acid binding"/>
    <property type="evidence" value="ECO:0007669"/>
    <property type="project" value="InterPro"/>
</dbReference>
<protein>
    <recommendedName>
        <fullName evidence="1">YprB ribonuclease H-like domain-containing protein</fullName>
    </recommendedName>
</protein>
<dbReference type="InterPro" id="IPR012337">
    <property type="entry name" value="RNaseH-like_sf"/>
</dbReference>
<comment type="caution">
    <text evidence="2">The sequence shown here is derived from an EMBL/GenBank/DDBJ whole genome shotgun (WGS) entry which is preliminary data.</text>
</comment>
<dbReference type="EMBL" id="LAZR01007352">
    <property type="protein sequence ID" value="KKM85813.1"/>
    <property type="molecule type" value="Genomic_DNA"/>
</dbReference>
<dbReference type="Pfam" id="PF13482">
    <property type="entry name" value="RNase_H_2"/>
    <property type="match status" value="1"/>
</dbReference>
<sequence>MENAIVFDIETKNTFDDVGGRNNVAKLDVSVVGTYAYHDDTYKVFDESELDELGELLRTARPLIGFASRRFDVPVLNKYLNFNLDALPQFDILEKIEHQLKRRISLGILAEANVGVGKTGHGLEAVDMYHRGEMDKLKEYCLQDVKITKLIFDLIASRGYLWIPQRNIPQMEKLEIMYQPPEKEPQSLL</sequence>
<dbReference type="InterPro" id="IPR038720">
    <property type="entry name" value="YprB_RNase_H-like_dom"/>
</dbReference>
<dbReference type="AlphaFoldDB" id="A0A0F9KVP2"/>
<accession>A0A0F9KVP2</accession>
<dbReference type="SUPFAM" id="SSF53098">
    <property type="entry name" value="Ribonuclease H-like"/>
    <property type="match status" value="1"/>
</dbReference>
<gene>
    <name evidence="2" type="ORF">LCGC14_1285260</name>
</gene>